<protein>
    <recommendedName>
        <fullName evidence="3">Large ribosomal RNA subunit accumulation protein YceD</fullName>
    </recommendedName>
    <alternativeName>
        <fullName evidence="5">23S rRNA accumulation protein YceD</fullName>
    </alternativeName>
</protein>
<evidence type="ECO:0000313" key="6">
    <source>
        <dbReference type="EMBL" id="RUO44046.1"/>
    </source>
</evidence>
<proteinExistence type="inferred from homology"/>
<comment type="caution">
    <text evidence="6">The sequence shown here is derived from an EMBL/GenBank/DDBJ whole genome shotgun (WGS) entry which is preliminary data.</text>
</comment>
<accession>A0A432X9R0</accession>
<reference evidence="6 7" key="1">
    <citation type="journal article" date="2011" name="Front. Microbiol.">
        <title>Genomic signatures of strain selection and enhancement in Bacillus atrophaeus var. globigii, a historical biowarfare simulant.</title>
        <authorList>
            <person name="Gibbons H.S."/>
            <person name="Broomall S.M."/>
            <person name="McNew L.A."/>
            <person name="Daligault H."/>
            <person name="Chapman C."/>
            <person name="Bruce D."/>
            <person name="Karavis M."/>
            <person name="Krepps M."/>
            <person name="McGregor P.A."/>
            <person name="Hong C."/>
            <person name="Park K.H."/>
            <person name="Akmal A."/>
            <person name="Feldman A."/>
            <person name="Lin J.S."/>
            <person name="Chang W.E."/>
            <person name="Higgs B.W."/>
            <person name="Demirev P."/>
            <person name="Lindquist J."/>
            <person name="Liem A."/>
            <person name="Fochler E."/>
            <person name="Read T.D."/>
            <person name="Tapia R."/>
            <person name="Johnson S."/>
            <person name="Bishop-Lilly K.A."/>
            <person name="Detter C."/>
            <person name="Han C."/>
            <person name="Sozhamannan S."/>
            <person name="Rosenzweig C.N."/>
            <person name="Skowronski E.W."/>
        </authorList>
    </citation>
    <scope>NUCLEOTIDE SEQUENCE [LARGE SCALE GENOMIC DNA]</scope>
    <source>
        <strain evidence="6 7">AIT1</strain>
    </source>
</reference>
<dbReference type="NCBIfam" id="NF008395">
    <property type="entry name" value="PRK11193.1"/>
    <property type="match status" value="1"/>
</dbReference>
<dbReference type="GO" id="GO:0005829">
    <property type="term" value="C:cytosol"/>
    <property type="evidence" value="ECO:0007669"/>
    <property type="project" value="TreeGrafter"/>
</dbReference>
<dbReference type="EMBL" id="PIPQ01000001">
    <property type="protein sequence ID" value="RUO44046.1"/>
    <property type="molecule type" value="Genomic_DNA"/>
</dbReference>
<dbReference type="PANTHER" id="PTHR38099">
    <property type="entry name" value="LARGE RIBOSOMAL RNA SUBUNIT ACCUMULATION PROTEIN YCED"/>
    <property type="match status" value="1"/>
</dbReference>
<comment type="function">
    <text evidence="1">Plays a role in synthesis, processing and/or stability of 23S rRNA.</text>
</comment>
<keyword evidence="4" id="KW-0690">Ribosome biogenesis</keyword>
<dbReference type="Proteomes" id="UP000286976">
    <property type="component" value="Unassembled WGS sequence"/>
</dbReference>
<dbReference type="AlphaFoldDB" id="A0A432X9R0"/>
<evidence type="ECO:0000256" key="2">
    <source>
        <dbReference type="ARBA" id="ARBA00010740"/>
    </source>
</evidence>
<evidence type="ECO:0000313" key="7">
    <source>
        <dbReference type="Proteomes" id="UP000286976"/>
    </source>
</evidence>
<name>A0A432X9R0_9GAMM</name>
<evidence type="ECO:0000256" key="3">
    <source>
        <dbReference type="ARBA" id="ARBA00015716"/>
    </source>
</evidence>
<comment type="similarity">
    <text evidence="2">Belongs to the DUF177 domain family.</text>
</comment>
<evidence type="ECO:0000256" key="4">
    <source>
        <dbReference type="ARBA" id="ARBA00022517"/>
    </source>
</evidence>
<dbReference type="PANTHER" id="PTHR38099:SF1">
    <property type="entry name" value="LARGE RIBOSOMAL RNA SUBUNIT ACCUMULATION PROTEIN YCED"/>
    <property type="match status" value="1"/>
</dbReference>
<dbReference type="GO" id="GO:0042254">
    <property type="term" value="P:ribosome biogenesis"/>
    <property type="evidence" value="ECO:0007669"/>
    <property type="project" value="UniProtKB-KW"/>
</dbReference>
<dbReference type="InterPro" id="IPR039255">
    <property type="entry name" value="YceD_bac"/>
</dbReference>
<dbReference type="OrthoDB" id="9786771at2"/>
<sequence length="172" mass="19195">MKKVRVPITVDPVRSASKATSYDGVVPASGLKRLQEILFTPCDDVAVYLSFDRDEQGIVFFRGNAEVDVALACQRCGKPIEQQVSVKFIYAPTNRKITIDDLPSHYEAVELNELGEVNLHEIVEDELILGLPLVAMHAENECEIDRNAMVFGELPPEAEKKNPFAVLQQLKK</sequence>
<dbReference type="RefSeq" id="WP_126756444.1">
    <property type="nucleotide sequence ID" value="NZ_PIPQ01000001.1"/>
</dbReference>
<gene>
    <name evidence="6" type="ORF">CWE15_02405</name>
</gene>
<evidence type="ECO:0000256" key="5">
    <source>
        <dbReference type="ARBA" id="ARBA00031841"/>
    </source>
</evidence>
<organism evidence="6 7">
    <name type="scientific">Aliidiomarina taiwanensis</name>
    <dbReference type="NCBI Taxonomy" id="946228"/>
    <lineage>
        <taxon>Bacteria</taxon>
        <taxon>Pseudomonadati</taxon>
        <taxon>Pseudomonadota</taxon>
        <taxon>Gammaproteobacteria</taxon>
        <taxon>Alteromonadales</taxon>
        <taxon>Idiomarinaceae</taxon>
        <taxon>Aliidiomarina</taxon>
    </lineage>
</organism>
<dbReference type="InterPro" id="IPR003772">
    <property type="entry name" value="YceD"/>
</dbReference>
<dbReference type="Pfam" id="PF02620">
    <property type="entry name" value="YceD"/>
    <property type="match status" value="1"/>
</dbReference>
<keyword evidence="7" id="KW-1185">Reference proteome</keyword>
<evidence type="ECO:0000256" key="1">
    <source>
        <dbReference type="ARBA" id="ARBA00002868"/>
    </source>
</evidence>